<dbReference type="Gene3D" id="3.40.50.150">
    <property type="entry name" value="Vaccinia Virus protein VP39"/>
    <property type="match status" value="1"/>
</dbReference>
<feature type="domain" description="Methyltransferase type 11" evidence="1">
    <location>
        <begin position="46"/>
        <end position="135"/>
    </location>
</feature>
<sequence>MKKVSEHYDSVATVYDKHYDQSQGQIYYNHICENVMPNIPKGKKLLDLGCGTGLFMRRYIALGGEAVGLDISRGMVIKGIEKCSADFMTGNAEVLPFKDESFDAVTSLLAFSYLQNPEDMLEESFRILKPGGSISICTLGKNVFTTMVPVAYRIGEKLKIKRVGMAYFGEHYYREDELTALFDKIGFSDVRVERKSFAHVDLKPKMYSFTKKLEPFVEEKMPYLAFNICASGVKE</sequence>
<evidence type="ECO:0000259" key="1">
    <source>
        <dbReference type="Pfam" id="PF08241"/>
    </source>
</evidence>
<dbReference type="Pfam" id="PF08241">
    <property type="entry name" value="Methyltransf_11"/>
    <property type="match status" value="1"/>
</dbReference>
<protein>
    <submittedName>
        <fullName evidence="2">Methyltransferase domain-containing protein</fullName>
    </submittedName>
</protein>
<gene>
    <name evidence="2" type="ORF">L6E24_12160</name>
</gene>
<keyword evidence="2" id="KW-0489">Methyltransferase</keyword>
<reference evidence="2" key="1">
    <citation type="submission" date="2022-04" db="EMBL/GenBank/DDBJ databases">
        <title>Complete genome of Methanoplanus endosymbiosus DSM 3599.</title>
        <authorList>
            <person name="Chen S.-C."/>
            <person name="You Y.-T."/>
            <person name="Zhou Y.-Z."/>
            <person name="Lai M.-C."/>
        </authorList>
    </citation>
    <scope>NUCLEOTIDE SEQUENCE</scope>
    <source>
        <strain evidence="2">DSM 3599</strain>
    </source>
</reference>
<dbReference type="PANTHER" id="PTHR43591">
    <property type="entry name" value="METHYLTRANSFERASE"/>
    <property type="match status" value="1"/>
</dbReference>
<dbReference type="CDD" id="cd02440">
    <property type="entry name" value="AdoMet_MTases"/>
    <property type="match status" value="1"/>
</dbReference>
<dbReference type="GO" id="GO:0032259">
    <property type="term" value="P:methylation"/>
    <property type="evidence" value="ECO:0007669"/>
    <property type="project" value="UniProtKB-KW"/>
</dbReference>
<dbReference type="EMBL" id="CP096115">
    <property type="protein sequence ID" value="UUX92100.1"/>
    <property type="molecule type" value="Genomic_DNA"/>
</dbReference>
<organism evidence="2 3">
    <name type="scientific">Methanoplanus endosymbiosus</name>
    <dbReference type="NCBI Taxonomy" id="33865"/>
    <lineage>
        <taxon>Archaea</taxon>
        <taxon>Methanobacteriati</taxon>
        <taxon>Methanobacteriota</taxon>
        <taxon>Stenosarchaea group</taxon>
        <taxon>Methanomicrobia</taxon>
        <taxon>Methanomicrobiales</taxon>
        <taxon>Methanomicrobiaceae</taxon>
        <taxon>Methanoplanus</taxon>
    </lineage>
</organism>
<keyword evidence="3" id="KW-1185">Reference proteome</keyword>
<keyword evidence="2" id="KW-0808">Transferase</keyword>
<dbReference type="InterPro" id="IPR013216">
    <property type="entry name" value="Methyltransf_11"/>
</dbReference>
<dbReference type="KEGG" id="mend:L6E24_12160"/>
<accession>A0A9E7TJU8</accession>
<dbReference type="AlphaFoldDB" id="A0A9E7TJU8"/>
<evidence type="ECO:0000313" key="2">
    <source>
        <dbReference type="EMBL" id="UUX92100.1"/>
    </source>
</evidence>
<dbReference type="InterPro" id="IPR029063">
    <property type="entry name" value="SAM-dependent_MTases_sf"/>
</dbReference>
<name>A0A9E7TJU8_9EURY</name>
<dbReference type="SUPFAM" id="SSF53335">
    <property type="entry name" value="S-adenosyl-L-methionine-dependent methyltransferases"/>
    <property type="match status" value="1"/>
</dbReference>
<dbReference type="Proteomes" id="UP001060368">
    <property type="component" value="Chromosome"/>
</dbReference>
<proteinExistence type="predicted"/>
<dbReference type="GO" id="GO:0008757">
    <property type="term" value="F:S-adenosylmethionine-dependent methyltransferase activity"/>
    <property type="evidence" value="ECO:0007669"/>
    <property type="project" value="InterPro"/>
</dbReference>
<evidence type="ECO:0000313" key="3">
    <source>
        <dbReference type="Proteomes" id="UP001060368"/>
    </source>
</evidence>